<proteinExistence type="predicted"/>
<feature type="transmembrane region" description="Helical" evidence="1">
    <location>
        <begin position="83"/>
        <end position="100"/>
    </location>
</feature>
<keyword evidence="1" id="KW-0812">Transmembrane</keyword>
<protein>
    <submittedName>
        <fullName evidence="2">Putative conserved protein with signal anchor</fullName>
    </submittedName>
</protein>
<keyword evidence="1" id="KW-0472">Membrane</keyword>
<evidence type="ECO:0000313" key="2">
    <source>
        <dbReference type="EMBL" id="MXU88270.1"/>
    </source>
</evidence>
<keyword evidence="1" id="KW-1133">Transmembrane helix</keyword>
<dbReference type="AlphaFoldDB" id="A0A6B0UF65"/>
<evidence type="ECO:0000256" key="1">
    <source>
        <dbReference type="SAM" id="Phobius"/>
    </source>
</evidence>
<name>A0A6B0UF65_IXORI</name>
<accession>A0A6B0UF65</accession>
<reference evidence="2" key="1">
    <citation type="submission" date="2019-12" db="EMBL/GenBank/DDBJ databases">
        <title>An insight into the sialome of adult female Ixodes ricinus ticks feeding for 6 days.</title>
        <authorList>
            <person name="Perner J."/>
            <person name="Ribeiro J.M.C."/>
        </authorList>
    </citation>
    <scope>NUCLEOTIDE SEQUENCE</scope>
    <source>
        <strain evidence="2">Semi-engorged</strain>
        <tissue evidence="2">Salivary glands</tissue>
    </source>
</reference>
<sequence>MFHHDLPRVCLVTAQCALAHLDLFFQVEVRWSHRCLFKLYSTIQRARNMYIVGSFVAVWVALALNVVGRVQMGPVCLFMLDKVIIPFLLFYFVYIPLFLLC</sequence>
<dbReference type="EMBL" id="GIFC01006187">
    <property type="protein sequence ID" value="MXU88270.1"/>
    <property type="molecule type" value="Transcribed_RNA"/>
</dbReference>
<feature type="transmembrane region" description="Helical" evidence="1">
    <location>
        <begin position="48"/>
        <end position="68"/>
    </location>
</feature>
<organism evidence="2">
    <name type="scientific">Ixodes ricinus</name>
    <name type="common">Common tick</name>
    <name type="synonym">Acarus ricinus</name>
    <dbReference type="NCBI Taxonomy" id="34613"/>
    <lineage>
        <taxon>Eukaryota</taxon>
        <taxon>Metazoa</taxon>
        <taxon>Ecdysozoa</taxon>
        <taxon>Arthropoda</taxon>
        <taxon>Chelicerata</taxon>
        <taxon>Arachnida</taxon>
        <taxon>Acari</taxon>
        <taxon>Parasitiformes</taxon>
        <taxon>Ixodida</taxon>
        <taxon>Ixodoidea</taxon>
        <taxon>Ixodidae</taxon>
        <taxon>Ixodinae</taxon>
        <taxon>Ixodes</taxon>
    </lineage>
</organism>